<proteinExistence type="predicted"/>
<keyword evidence="2" id="KW-1185">Reference proteome</keyword>
<reference evidence="1" key="1">
    <citation type="submission" date="2021-06" db="EMBL/GenBank/DDBJ databases">
        <authorList>
            <person name="Kallberg Y."/>
            <person name="Tangrot J."/>
            <person name="Rosling A."/>
        </authorList>
    </citation>
    <scope>NUCLEOTIDE SEQUENCE</scope>
    <source>
        <strain evidence="1">CL356</strain>
    </source>
</reference>
<accession>A0ACA9LHL6</accession>
<evidence type="ECO:0000313" key="1">
    <source>
        <dbReference type="EMBL" id="CAG8526088.1"/>
    </source>
</evidence>
<name>A0ACA9LHL6_9GLOM</name>
<feature type="non-terminal residue" evidence="1">
    <location>
        <position position="129"/>
    </location>
</feature>
<dbReference type="EMBL" id="CAJVPT010005970">
    <property type="protein sequence ID" value="CAG8526088.1"/>
    <property type="molecule type" value="Genomic_DNA"/>
</dbReference>
<protein>
    <submittedName>
        <fullName evidence="1">14351_t:CDS:1</fullName>
    </submittedName>
</protein>
<gene>
    <name evidence="1" type="ORF">ACOLOM_LOCUS3870</name>
</gene>
<dbReference type="Proteomes" id="UP000789525">
    <property type="component" value="Unassembled WGS sequence"/>
</dbReference>
<evidence type="ECO:0000313" key="2">
    <source>
        <dbReference type="Proteomes" id="UP000789525"/>
    </source>
</evidence>
<comment type="caution">
    <text evidence="1">The sequence shown here is derived from an EMBL/GenBank/DDBJ whole genome shotgun (WGS) entry which is preliminary data.</text>
</comment>
<organism evidence="1 2">
    <name type="scientific">Acaulospora colombiana</name>
    <dbReference type="NCBI Taxonomy" id="27376"/>
    <lineage>
        <taxon>Eukaryota</taxon>
        <taxon>Fungi</taxon>
        <taxon>Fungi incertae sedis</taxon>
        <taxon>Mucoromycota</taxon>
        <taxon>Glomeromycotina</taxon>
        <taxon>Glomeromycetes</taxon>
        <taxon>Diversisporales</taxon>
        <taxon>Acaulosporaceae</taxon>
        <taxon>Acaulospora</taxon>
    </lineage>
</organism>
<sequence length="129" mass="15068">MINEEHVAEISSWINRKETTYSEIDIPYKFKLILRGSRDGFNPQTFWNLCHGMQRTVTVLRVAGTDEILGGYNPLIWDKTTDGIWMKSNDCFIFSLKNYKMRNSILSRVKVNNNAIYNPIWSVQDKYGP</sequence>